<evidence type="ECO:0000313" key="2">
    <source>
        <dbReference type="Proteomes" id="UP001175226"/>
    </source>
</evidence>
<dbReference type="AlphaFoldDB" id="A0AA39J3P7"/>
<dbReference type="EMBL" id="JAUEPT010000062">
    <property type="protein sequence ID" value="KAK0435550.1"/>
    <property type="molecule type" value="Genomic_DNA"/>
</dbReference>
<accession>A0AA39J3P7</accession>
<sequence length="206" mass="21870">MAPSSLFLISSSDMKNTSRSSSRSTHRLAGIEKYSLTSLPGYDTCAWDMNITDGSPLLSQCGTVVATTGLGMRSNGECPEGTIHHGSLCWGYGGPAITVANPDGPPDSVSTSILLCCSSRTASRWWVLLASLRVKKETIQASKAAGSVGGMWCGARSRAYSHSGCWYDASTFRRKRATIQASNAAGSDGGTSRMVPRVVAIRRLLR</sequence>
<organism evidence="1 2">
    <name type="scientific">Armillaria borealis</name>
    <dbReference type="NCBI Taxonomy" id="47425"/>
    <lineage>
        <taxon>Eukaryota</taxon>
        <taxon>Fungi</taxon>
        <taxon>Dikarya</taxon>
        <taxon>Basidiomycota</taxon>
        <taxon>Agaricomycotina</taxon>
        <taxon>Agaricomycetes</taxon>
        <taxon>Agaricomycetidae</taxon>
        <taxon>Agaricales</taxon>
        <taxon>Marasmiineae</taxon>
        <taxon>Physalacriaceae</taxon>
        <taxon>Armillaria</taxon>
    </lineage>
</organism>
<keyword evidence="2" id="KW-1185">Reference proteome</keyword>
<proteinExistence type="predicted"/>
<name>A0AA39J3P7_9AGAR</name>
<gene>
    <name evidence="1" type="ORF">EV421DRAFT_1231097</name>
</gene>
<protein>
    <submittedName>
        <fullName evidence="1">Uncharacterized protein</fullName>
    </submittedName>
</protein>
<reference evidence="1" key="1">
    <citation type="submission" date="2023-06" db="EMBL/GenBank/DDBJ databases">
        <authorList>
            <consortium name="Lawrence Berkeley National Laboratory"/>
            <person name="Ahrendt S."/>
            <person name="Sahu N."/>
            <person name="Indic B."/>
            <person name="Wong-Bajracharya J."/>
            <person name="Merenyi Z."/>
            <person name="Ke H.-M."/>
            <person name="Monk M."/>
            <person name="Kocsube S."/>
            <person name="Drula E."/>
            <person name="Lipzen A."/>
            <person name="Balint B."/>
            <person name="Henrissat B."/>
            <person name="Andreopoulos B."/>
            <person name="Martin F.M."/>
            <person name="Harder C.B."/>
            <person name="Rigling D."/>
            <person name="Ford K.L."/>
            <person name="Foster G.D."/>
            <person name="Pangilinan J."/>
            <person name="Papanicolaou A."/>
            <person name="Barry K."/>
            <person name="LaButti K."/>
            <person name="Viragh M."/>
            <person name="Koriabine M."/>
            <person name="Yan M."/>
            <person name="Riley R."/>
            <person name="Champramary S."/>
            <person name="Plett K.L."/>
            <person name="Tsai I.J."/>
            <person name="Slot J."/>
            <person name="Sipos G."/>
            <person name="Plett J."/>
            <person name="Nagy L.G."/>
            <person name="Grigoriev I.V."/>
        </authorList>
    </citation>
    <scope>NUCLEOTIDE SEQUENCE</scope>
    <source>
        <strain evidence="1">FPL87.14</strain>
    </source>
</reference>
<comment type="caution">
    <text evidence="1">The sequence shown here is derived from an EMBL/GenBank/DDBJ whole genome shotgun (WGS) entry which is preliminary data.</text>
</comment>
<evidence type="ECO:0000313" key="1">
    <source>
        <dbReference type="EMBL" id="KAK0435550.1"/>
    </source>
</evidence>
<dbReference type="Proteomes" id="UP001175226">
    <property type="component" value="Unassembled WGS sequence"/>
</dbReference>